<comment type="function">
    <text evidence="7">Component of the SMC5-SMC6 complex, that promotes sister chromatid alignment after DNA damage and facilitates double-stranded DNA breaks (DSBs) repair via homologous recombination between sister chromatids.</text>
</comment>
<proteinExistence type="inferred from homology"/>
<evidence type="ECO:0000256" key="7">
    <source>
        <dbReference type="RuleBase" id="RU365071"/>
    </source>
</evidence>
<protein>
    <recommendedName>
        <fullName evidence="7">Non-structural maintenance of chromosomes element 4</fullName>
    </recommendedName>
</protein>
<comment type="similarity">
    <text evidence="2 7">Belongs to the NSE4 family.</text>
</comment>
<name>A0AAV8X172_9CUCU</name>
<keyword evidence="6 7" id="KW-0539">Nucleus</keyword>
<organism evidence="9 10">
    <name type="scientific">Rhamnusium bicolor</name>
    <dbReference type="NCBI Taxonomy" id="1586634"/>
    <lineage>
        <taxon>Eukaryota</taxon>
        <taxon>Metazoa</taxon>
        <taxon>Ecdysozoa</taxon>
        <taxon>Arthropoda</taxon>
        <taxon>Hexapoda</taxon>
        <taxon>Insecta</taxon>
        <taxon>Pterygota</taxon>
        <taxon>Neoptera</taxon>
        <taxon>Endopterygota</taxon>
        <taxon>Coleoptera</taxon>
        <taxon>Polyphaga</taxon>
        <taxon>Cucujiformia</taxon>
        <taxon>Chrysomeloidea</taxon>
        <taxon>Cerambycidae</taxon>
        <taxon>Lepturinae</taxon>
        <taxon>Rhagiini</taxon>
        <taxon>Rhamnusium</taxon>
    </lineage>
</organism>
<dbReference type="InterPro" id="IPR027786">
    <property type="entry name" value="Nse4/EID"/>
</dbReference>
<dbReference type="GO" id="GO:0030915">
    <property type="term" value="C:Smc5-Smc6 complex"/>
    <property type="evidence" value="ECO:0007669"/>
    <property type="project" value="UniProtKB-UniRule"/>
</dbReference>
<dbReference type="Proteomes" id="UP001162156">
    <property type="component" value="Unassembled WGS sequence"/>
</dbReference>
<reference evidence="9" key="1">
    <citation type="journal article" date="2023" name="Insect Mol. Biol.">
        <title>Genome sequencing provides insights into the evolution of gene families encoding plant cell wall-degrading enzymes in longhorned beetles.</title>
        <authorList>
            <person name="Shin N.R."/>
            <person name="Okamura Y."/>
            <person name="Kirsch R."/>
            <person name="Pauchet Y."/>
        </authorList>
    </citation>
    <scope>NUCLEOTIDE SEQUENCE</scope>
    <source>
        <strain evidence="9">RBIC_L_NR</strain>
    </source>
</reference>
<dbReference type="GO" id="GO:0006281">
    <property type="term" value="P:DNA repair"/>
    <property type="evidence" value="ECO:0007669"/>
    <property type="project" value="UniProtKB-UniRule"/>
</dbReference>
<comment type="caution">
    <text evidence="9">The sequence shown here is derived from an EMBL/GenBank/DDBJ whole genome shotgun (WGS) entry which is preliminary data.</text>
</comment>
<keyword evidence="4 7" id="KW-0233">DNA recombination</keyword>
<gene>
    <name evidence="9" type="ORF">NQ314_014772</name>
</gene>
<evidence type="ECO:0000256" key="4">
    <source>
        <dbReference type="ARBA" id="ARBA00023172"/>
    </source>
</evidence>
<evidence type="ECO:0000313" key="9">
    <source>
        <dbReference type="EMBL" id="KAJ8932280.1"/>
    </source>
</evidence>
<dbReference type="EMBL" id="JANEYF010004067">
    <property type="protein sequence ID" value="KAJ8932280.1"/>
    <property type="molecule type" value="Genomic_DNA"/>
</dbReference>
<comment type="subcellular location">
    <subcellularLocation>
        <location evidence="1 7">Nucleus</location>
    </subcellularLocation>
</comment>
<keyword evidence="3 7" id="KW-0227">DNA damage</keyword>
<dbReference type="AlphaFoldDB" id="A0AAV8X172"/>
<dbReference type="PANTHER" id="PTHR16140">
    <property type="entry name" value="NON-STRUCTURAL MAINTENANCE OF CHROMOSOMES ELEMENT 4"/>
    <property type="match status" value="1"/>
</dbReference>
<evidence type="ECO:0000259" key="8">
    <source>
        <dbReference type="Pfam" id="PF08743"/>
    </source>
</evidence>
<dbReference type="GO" id="GO:0005634">
    <property type="term" value="C:nucleus"/>
    <property type="evidence" value="ECO:0007669"/>
    <property type="project" value="UniProtKB-SubCell"/>
</dbReference>
<evidence type="ECO:0000256" key="2">
    <source>
        <dbReference type="ARBA" id="ARBA00008997"/>
    </source>
</evidence>
<dbReference type="Pfam" id="PF08743">
    <property type="entry name" value="Nse4_C"/>
    <property type="match status" value="1"/>
</dbReference>
<evidence type="ECO:0000256" key="5">
    <source>
        <dbReference type="ARBA" id="ARBA00023204"/>
    </source>
</evidence>
<evidence type="ECO:0000256" key="6">
    <source>
        <dbReference type="ARBA" id="ARBA00023242"/>
    </source>
</evidence>
<comment type="subunit">
    <text evidence="7">Component of the SMC5-SMC6 complex.</text>
</comment>
<accession>A0AAV8X172</accession>
<evidence type="ECO:0000313" key="10">
    <source>
        <dbReference type="Proteomes" id="UP001162156"/>
    </source>
</evidence>
<keyword evidence="10" id="KW-1185">Reference proteome</keyword>
<evidence type="ECO:0000256" key="3">
    <source>
        <dbReference type="ARBA" id="ARBA00022763"/>
    </source>
</evidence>
<keyword evidence="5 7" id="KW-0234">DNA repair</keyword>
<evidence type="ECO:0000256" key="1">
    <source>
        <dbReference type="ARBA" id="ARBA00004123"/>
    </source>
</evidence>
<dbReference type="PANTHER" id="PTHR16140:SF0">
    <property type="entry name" value="NON-STRUCTURAL MAINTENANCE OF CHROMOSOMES ELEMENT 4"/>
    <property type="match status" value="1"/>
</dbReference>
<dbReference type="GO" id="GO:0006310">
    <property type="term" value="P:DNA recombination"/>
    <property type="evidence" value="ECO:0007669"/>
    <property type="project" value="UniProtKB-UniRule"/>
</dbReference>
<feature type="domain" description="Non-structural maintenance of chromosome element 4 C-terminal" evidence="8">
    <location>
        <begin position="106"/>
        <end position="144"/>
    </location>
</feature>
<dbReference type="InterPro" id="IPR014854">
    <property type="entry name" value="Nse4_C"/>
</dbReference>
<sequence>MLLNQYIKDDEREDIDPIDFLKLLEDARSVIPEVPDYSYVYGTYDLNKVPEPKPRKERVKVVKEKVQKKEPEKITNLDKDEEGIEEIVKVLHEVLNEKFMANNEEPISYYDYIIDTDSFSNTVENMFYFAFLIRDGKAEIDLSKWGYLEVY</sequence>